<dbReference type="GO" id="GO:0032040">
    <property type="term" value="C:small-subunit processome"/>
    <property type="evidence" value="ECO:0007669"/>
    <property type="project" value="EnsemblFungi"/>
</dbReference>
<evidence type="ECO:0000256" key="3">
    <source>
        <dbReference type="ARBA" id="ARBA00022737"/>
    </source>
</evidence>
<feature type="repeat" description="WD" evidence="5">
    <location>
        <begin position="76"/>
        <end position="117"/>
    </location>
</feature>
<dbReference type="GO" id="GO:0034511">
    <property type="term" value="F:U3 snoRNA binding"/>
    <property type="evidence" value="ECO:0007669"/>
    <property type="project" value="EnsemblFungi"/>
</dbReference>
<dbReference type="FunFam" id="2.130.10.10:FF:000230">
    <property type="entry name" value="Transducin beta-like protein 3"/>
    <property type="match status" value="1"/>
</dbReference>
<dbReference type="GO" id="GO:0034388">
    <property type="term" value="C:Pwp2p-containing subcomplex of 90S preribosome"/>
    <property type="evidence" value="ECO:0007669"/>
    <property type="project" value="EnsemblFungi"/>
</dbReference>
<feature type="repeat" description="WD" evidence="5">
    <location>
        <begin position="618"/>
        <end position="650"/>
    </location>
</feature>
<proteinExistence type="predicted"/>
<dbReference type="CDD" id="cd00200">
    <property type="entry name" value="WD40"/>
    <property type="match status" value="2"/>
</dbReference>
<feature type="domain" description="U3 small nucleolar RNA-associated protein 13 C-terminal" evidence="6">
    <location>
        <begin position="671"/>
        <end position="812"/>
    </location>
</feature>
<sequence length="814" mass="91494">MSTPAIEDHGVNSKLMLKTRYLLDRRENSFKSVKTIESIYTGGTVLITADESLLISTVNEDVEVIELDSGKQVHRLEGDTELVTTMAVKPDGKHLITASRSLQMRVWDLEQGICVRTVRAHTAPVIVMDVDPTSTLVATGGADGVVKVWDIDKGYCTHVLTGHNGVVSAIKFHHMNGQWYLASGADDCEIRIWDLQTKRCIATLQSHVSVIRGLDFSADGQTLISGSRDKVVNVWDWQRRRLKATYPIFETLETVGFINKDADISSYPEQWHQSELFYTGGDSGVVRIWDLETGNLVQAQEREENSKHTITDIIYAQKSQLLVAVTNDENILMYSIAQGLKRIKQIVGYNDQIVDVTYVGPEDTHLAAVTNSEHLRVYNVETQDCDLVYGHKDMIICIDRSKDGMVLATGAKDRTIRLWKVDLQAAYSSERFKCAAVCVGHTEAIGAVALPHKSTDFLISGSQDRTIKYWHLGDLDLDKPNDTYQPRSLYTHQAHDKDINSIAIAPNDKLFATGSQDKTAKIWNVDSGNLVGTCKGHKRGVWCVKFSPVDQVIATTSGDKTLKLWNIRDFSCIKTFEGHTNSVLRVDFLTSGMQLVSSGSDGLLKIWTIKTNECDTTLDNHTEKVWALAVRKDQKFIASGGADSVVNFWEDVTREEQEEELREKEQYIIKEQELQNFMRNKDYLNAILLALSLEQPFRLLSLFRNVMEMRSDMEDASITGSAAVDKVLAELGPDNLEKLLIYIRDWNTNAKHADIAQTVLNAILASHSSEEIVSLPKAKELIDGLVPYTERHFQRLDEFITQSYIVDYTLHSQQ</sequence>
<dbReference type="Pfam" id="PF08625">
    <property type="entry name" value="Utp13"/>
    <property type="match status" value="1"/>
</dbReference>
<keyword evidence="4" id="KW-0539">Nucleus</keyword>
<dbReference type="InterPro" id="IPR015943">
    <property type="entry name" value="WD40/YVTN_repeat-like_dom_sf"/>
</dbReference>
<evidence type="ECO:0000256" key="1">
    <source>
        <dbReference type="ARBA" id="ARBA00004604"/>
    </source>
</evidence>
<dbReference type="OrthoDB" id="5414888at2759"/>
<feature type="repeat" description="WD" evidence="5">
    <location>
        <begin position="274"/>
        <end position="299"/>
    </location>
</feature>
<evidence type="ECO:0000256" key="5">
    <source>
        <dbReference type="PROSITE-ProRule" id="PRU00221"/>
    </source>
</evidence>
<evidence type="ECO:0000313" key="7">
    <source>
        <dbReference type="EMBL" id="CDS07233.1"/>
    </source>
</evidence>
<feature type="repeat" description="WD" evidence="5">
    <location>
        <begin position="118"/>
        <end position="159"/>
    </location>
</feature>
<dbReference type="PANTHER" id="PTHR19854">
    <property type="entry name" value="TRANSDUCIN BETA-LIKE 3"/>
    <property type="match status" value="1"/>
</dbReference>
<dbReference type="EMBL" id="LK023324">
    <property type="protein sequence ID" value="CDS07233.1"/>
    <property type="molecule type" value="Genomic_DNA"/>
</dbReference>
<reference evidence="7" key="1">
    <citation type="journal article" date="2014" name="Genome Announc.">
        <title>De novo whole-genome sequence and genome annotation of Lichtheimia ramosa.</title>
        <authorList>
            <person name="Linde J."/>
            <person name="Schwartze V."/>
            <person name="Binder U."/>
            <person name="Lass-Florl C."/>
            <person name="Voigt K."/>
            <person name="Horn F."/>
        </authorList>
    </citation>
    <scope>NUCLEOTIDE SEQUENCE</scope>
    <source>
        <strain evidence="7">JMRC FSU:6197</strain>
    </source>
</reference>
<protein>
    <recommendedName>
        <fullName evidence="6">U3 small nucleolar RNA-associated protein 13 C-terminal domain-containing protein</fullName>
    </recommendedName>
</protein>
<dbReference type="InterPro" id="IPR013934">
    <property type="entry name" value="Utp13_C"/>
</dbReference>
<dbReference type="AlphaFoldDB" id="A0A077WJI0"/>
<dbReference type="PRINTS" id="PR00320">
    <property type="entry name" value="GPROTEINBRPT"/>
</dbReference>
<dbReference type="InterPro" id="IPR001680">
    <property type="entry name" value="WD40_rpt"/>
</dbReference>
<feature type="repeat" description="WD" evidence="5">
    <location>
        <begin position="576"/>
        <end position="617"/>
    </location>
</feature>
<accession>A0A077WJI0</accession>
<evidence type="ECO:0000256" key="4">
    <source>
        <dbReference type="ARBA" id="ARBA00023242"/>
    </source>
</evidence>
<dbReference type="InterPro" id="IPR036322">
    <property type="entry name" value="WD40_repeat_dom_sf"/>
</dbReference>
<organism evidence="7">
    <name type="scientific">Lichtheimia ramosa</name>
    <dbReference type="NCBI Taxonomy" id="688394"/>
    <lineage>
        <taxon>Eukaryota</taxon>
        <taxon>Fungi</taxon>
        <taxon>Fungi incertae sedis</taxon>
        <taxon>Mucoromycota</taxon>
        <taxon>Mucoromycotina</taxon>
        <taxon>Mucoromycetes</taxon>
        <taxon>Mucorales</taxon>
        <taxon>Lichtheimiaceae</taxon>
        <taxon>Lichtheimia</taxon>
    </lineage>
</organism>
<feature type="repeat" description="WD" evidence="5">
    <location>
        <begin position="534"/>
        <end position="575"/>
    </location>
</feature>
<gene>
    <name evidence="7" type="ORF">LRAMOSA01182</name>
</gene>
<dbReference type="InterPro" id="IPR020472">
    <property type="entry name" value="WD40_PAC1"/>
</dbReference>
<evidence type="ECO:0000259" key="6">
    <source>
        <dbReference type="Pfam" id="PF08625"/>
    </source>
</evidence>
<dbReference type="InterPro" id="IPR019775">
    <property type="entry name" value="WD40_repeat_CS"/>
</dbReference>
<dbReference type="SUPFAM" id="SSF50978">
    <property type="entry name" value="WD40 repeat-like"/>
    <property type="match status" value="2"/>
</dbReference>
<dbReference type="SMART" id="SM00320">
    <property type="entry name" value="WD40"/>
    <property type="match status" value="13"/>
</dbReference>
<name>A0A077WJI0_9FUNG</name>
<feature type="repeat" description="WD" evidence="5">
    <location>
        <begin position="438"/>
        <end position="472"/>
    </location>
</feature>
<comment type="subcellular location">
    <subcellularLocation>
        <location evidence="1">Nucleus</location>
        <location evidence="1">Nucleolus</location>
    </subcellularLocation>
</comment>
<keyword evidence="2 5" id="KW-0853">WD repeat</keyword>
<dbReference type="PROSITE" id="PS50082">
    <property type="entry name" value="WD_REPEATS_2"/>
    <property type="match status" value="11"/>
</dbReference>
<dbReference type="GO" id="GO:0000480">
    <property type="term" value="P:endonucleolytic cleavage in 5'-ETS of tricistronic rRNA transcript (SSU-rRNA, 5.8S rRNA, LSU-rRNA)"/>
    <property type="evidence" value="ECO:0007669"/>
    <property type="project" value="EnsemblFungi"/>
</dbReference>
<dbReference type="PANTHER" id="PTHR19854:SF15">
    <property type="entry name" value="TRANSDUCIN BETA-LIKE PROTEIN 3"/>
    <property type="match status" value="1"/>
</dbReference>
<dbReference type="PROSITE" id="PS00678">
    <property type="entry name" value="WD_REPEATS_1"/>
    <property type="match status" value="3"/>
</dbReference>
<dbReference type="GO" id="GO:0000447">
    <property type="term" value="P:endonucleolytic cleavage in ITS1 to separate SSU-rRNA from 5.8S rRNA and LSU-rRNA from tricistronic rRNA transcript (SSU-rRNA, 5.8S rRNA, LSU-rRNA)"/>
    <property type="evidence" value="ECO:0007669"/>
    <property type="project" value="EnsemblFungi"/>
</dbReference>
<dbReference type="Pfam" id="PF00400">
    <property type="entry name" value="WD40"/>
    <property type="match status" value="10"/>
</dbReference>
<feature type="repeat" description="WD" evidence="5">
    <location>
        <begin position="160"/>
        <end position="203"/>
    </location>
</feature>
<keyword evidence="3" id="KW-0677">Repeat</keyword>
<feature type="repeat" description="WD" evidence="5">
    <location>
        <begin position="388"/>
        <end position="429"/>
    </location>
</feature>
<feature type="repeat" description="WD" evidence="5">
    <location>
        <begin position="492"/>
        <end position="533"/>
    </location>
</feature>
<dbReference type="PROSITE" id="PS50294">
    <property type="entry name" value="WD_REPEATS_REGION"/>
    <property type="match status" value="9"/>
</dbReference>
<dbReference type="GO" id="GO:0000472">
    <property type="term" value="P:endonucleolytic cleavage to generate mature 5'-end of SSU-rRNA from (SSU-rRNA, 5.8S rRNA, LSU-rRNA)"/>
    <property type="evidence" value="ECO:0007669"/>
    <property type="project" value="EnsemblFungi"/>
</dbReference>
<feature type="repeat" description="WD" evidence="5">
    <location>
        <begin position="204"/>
        <end position="245"/>
    </location>
</feature>
<dbReference type="Gene3D" id="2.130.10.10">
    <property type="entry name" value="YVTN repeat-like/Quinoprotein amine dehydrogenase"/>
    <property type="match status" value="4"/>
</dbReference>
<evidence type="ECO:0000256" key="2">
    <source>
        <dbReference type="ARBA" id="ARBA00022574"/>
    </source>
</evidence>